<dbReference type="AlphaFoldDB" id="Q8MQU1"/>
<sequence length="348" mass="39893">MFLSHTCNNPIINVFNDKCINPWRHVVNATSRFAIFSEFNSKKSSRTQKYYNDVGDTSWVFFHFYFLLQSVLKLFSNKNFFPQLSLNFFLRLCPITMSTVPEQQNIVCGVVKNIIKIPMFTFPLSQKNLCKKFLCNLIGKNRMCAIRLELMLLSFFSLAQLNSLYMYDTKIKLNKNMNELQYTCSKAVKTSSQIVKFYLSKLLGNNDDQASLYSVKYPRDCMKSVSLLTSGKGYAVFQSGFFNKNCSPNILFSAESDSTHPIGNPQQLWACFITYFGYYLDYSVKTGGGLVSKLRGGLRAGVGVKGFMCSIDNALTQFSINLQMVKSRELYSVEKVLIMIPKWTLFFF</sequence>
<organism evidence="1">
    <name type="scientific">Paracentrotus lividus</name>
    <name type="common">Common sea urchin</name>
    <dbReference type="NCBI Taxonomy" id="7656"/>
    <lineage>
        <taxon>Eukaryota</taxon>
        <taxon>Metazoa</taxon>
        <taxon>Echinodermata</taxon>
        <taxon>Eleutherozoa</taxon>
        <taxon>Echinozoa</taxon>
        <taxon>Echinoidea</taxon>
        <taxon>Euechinoidea</taxon>
        <taxon>Echinacea</taxon>
        <taxon>Camarodonta</taxon>
        <taxon>Echinidea</taxon>
        <taxon>Echinidae</taxon>
        <taxon>Paracentrotus</taxon>
    </lineage>
</organism>
<accession>Q8MQU1</accession>
<evidence type="ECO:0000313" key="1">
    <source>
        <dbReference type="EMBL" id="AAM78145.1"/>
    </source>
</evidence>
<reference evidence="1" key="1">
    <citation type="journal article" date="2004" name="Biochem. Biophys. Res. Commun.">
        <title>Paracentrotus lividus eggs contain different RNAs at the animal and vegetal poles.</title>
        <authorList>
            <person name="Di Carlo M."/>
            <person name="Montana G."/>
            <person name="Romancino D.P."/>
        </authorList>
    </citation>
    <scope>NUCLEOTIDE SEQUENCE</scope>
</reference>
<name>Q8MQU1_PARLI</name>
<dbReference type="EMBL" id="AY125330">
    <property type="protein sequence ID" value="AAM78145.1"/>
    <property type="molecule type" value="mRNA"/>
</dbReference>
<protein>
    <submittedName>
        <fullName evidence="1">Maternal Vg1</fullName>
    </submittedName>
</protein>
<proteinExistence type="evidence at transcript level"/>